<evidence type="ECO:0000256" key="10">
    <source>
        <dbReference type="ARBA" id="ARBA00066687"/>
    </source>
</evidence>
<feature type="binding site" evidence="13">
    <location>
        <position position="110"/>
    </location>
    <ligand>
        <name>sn-glycerol 3-phosphate</name>
        <dbReference type="ChEBI" id="CHEBI:57597"/>
    </ligand>
</feature>
<dbReference type="Gene3D" id="3.40.50.720">
    <property type="entry name" value="NAD(P)-binding Rossmann-like Domain"/>
    <property type="match status" value="1"/>
</dbReference>
<dbReference type="GO" id="GO:0006650">
    <property type="term" value="P:glycerophospholipid metabolic process"/>
    <property type="evidence" value="ECO:0007669"/>
    <property type="project" value="UniProtKB-UniRule"/>
</dbReference>
<feature type="active site" description="Proton acceptor" evidence="13 14">
    <location>
        <position position="196"/>
    </location>
</feature>
<feature type="binding site" evidence="13">
    <location>
        <position position="249"/>
    </location>
    <ligand>
        <name>sn-glycerol 3-phosphate</name>
        <dbReference type="ChEBI" id="CHEBI:57597"/>
    </ligand>
</feature>
<feature type="binding site" evidence="16">
    <location>
        <position position="145"/>
    </location>
    <ligand>
        <name>NAD(+)</name>
        <dbReference type="ChEBI" id="CHEBI:57540"/>
    </ligand>
</feature>
<protein>
    <recommendedName>
        <fullName evidence="11 13">Glycerol-3-phosphate dehydrogenase [NAD(P)+]</fullName>
        <ecNumber evidence="10 13">1.1.1.94</ecNumber>
    </recommendedName>
    <alternativeName>
        <fullName evidence="13">NAD(P)(+)-dependent glycerol-3-phosphate dehydrogenase</fullName>
    </alternativeName>
    <alternativeName>
        <fullName evidence="12 13">NAD(P)H-dependent dihydroxyacetone-phosphate reductase</fullName>
    </alternativeName>
</protein>
<feature type="binding site" evidence="13">
    <location>
        <position position="143"/>
    </location>
    <ligand>
        <name>sn-glycerol 3-phosphate</name>
        <dbReference type="ChEBI" id="CHEBI:57597"/>
    </ligand>
</feature>
<dbReference type="InterPro" id="IPR011128">
    <property type="entry name" value="G3P_DH_NAD-dep_N"/>
</dbReference>
<comment type="subcellular location">
    <subcellularLocation>
        <location evidence="13">Cytoplasm</location>
    </subcellularLocation>
</comment>
<dbReference type="InterPro" id="IPR013328">
    <property type="entry name" value="6PGD_dom2"/>
</dbReference>
<feature type="binding site" evidence="13">
    <location>
        <position position="15"/>
    </location>
    <ligand>
        <name>NADPH</name>
        <dbReference type="ChEBI" id="CHEBI:57783"/>
    </ligand>
</feature>
<feature type="binding site" evidence="15">
    <location>
        <position position="110"/>
    </location>
    <ligand>
        <name>substrate</name>
    </ligand>
</feature>
<proteinExistence type="inferred from homology"/>
<dbReference type="EMBL" id="CP002770">
    <property type="protein sequence ID" value="AEG15399.1"/>
    <property type="molecule type" value="Genomic_DNA"/>
</dbReference>
<feature type="binding site" evidence="13">
    <location>
        <position position="16"/>
    </location>
    <ligand>
        <name>NADPH</name>
        <dbReference type="ChEBI" id="CHEBI:57783"/>
    </ligand>
</feature>
<evidence type="ECO:0000256" key="15">
    <source>
        <dbReference type="PIRSR" id="PIRSR000114-2"/>
    </source>
</evidence>
<dbReference type="InterPro" id="IPR008927">
    <property type="entry name" value="6-PGluconate_DH-like_C_sf"/>
</dbReference>
<dbReference type="KEGG" id="dku:Desku_1836"/>
<feature type="binding site" evidence="13">
    <location>
        <position position="196"/>
    </location>
    <ligand>
        <name>sn-glycerol 3-phosphate</name>
        <dbReference type="ChEBI" id="CHEBI:57597"/>
    </ligand>
</feature>
<dbReference type="FunFam" id="1.10.1040.10:FF:000001">
    <property type="entry name" value="Glycerol-3-phosphate dehydrogenase [NAD(P)+]"/>
    <property type="match status" value="1"/>
</dbReference>
<feature type="binding site" evidence="13">
    <location>
        <position position="36"/>
    </location>
    <ligand>
        <name>NADPH</name>
        <dbReference type="ChEBI" id="CHEBI:57783"/>
    </ligand>
</feature>
<evidence type="ECO:0000256" key="6">
    <source>
        <dbReference type="ARBA" id="ARBA00023098"/>
    </source>
</evidence>
<feature type="binding site" evidence="13">
    <location>
        <position position="37"/>
    </location>
    <ligand>
        <name>NADPH</name>
        <dbReference type="ChEBI" id="CHEBI:57783"/>
    </ligand>
</feature>
<dbReference type="NCBIfam" id="NF000941">
    <property type="entry name" value="PRK00094.1-3"/>
    <property type="match status" value="1"/>
</dbReference>
<dbReference type="EC" id="1.1.1.94" evidence="10 13"/>
<evidence type="ECO:0000313" key="20">
    <source>
        <dbReference type="EMBL" id="AEG15399.1"/>
    </source>
</evidence>
<feature type="domain" description="Glycerol-3-phosphate dehydrogenase NAD-dependent N-terminal" evidence="18">
    <location>
        <begin position="7"/>
        <end position="165"/>
    </location>
</feature>
<keyword evidence="13" id="KW-0963">Cytoplasm</keyword>
<evidence type="ECO:0000313" key="21">
    <source>
        <dbReference type="Proteomes" id="UP000009229"/>
    </source>
</evidence>
<feature type="binding site" evidence="13">
    <location>
        <position position="260"/>
    </location>
    <ligand>
        <name>sn-glycerol 3-phosphate</name>
        <dbReference type="ChEBI" id="CHEBI:57597"/>
    </ligand>
</feature>
<keyword evidence="8 13" id="KW-1208">Phospholipid metabolism</keyword>
<feature type="binding site" evidence="13">
    <location>
        <position position="141"/>
    </location>
    <ligand>
        <name>sn-glycerol 3-phosphate</name>
        <dbReference type="ChEBI" id="CHEBI:57597"/>
    </ligand>
</feature>
<feature type="domain" description="Glycerol-3-phosphate dehydrogenase NAD-dependent C-terminal" evidence="19">
    <location>
        <begin position="185"/>
        <end position="325"/>
    </location>
</feature>
<dbReference type="PRINTS" id="PR00077">
    <property type="entry name" value="GPDHDRGNASE"/>
</dbReference>
<comment type="catalytic activity">
    <reaction evidence="9">
        <text>sn-glycerol 3-phosphate + NADP(+) = dihydroxyacetone phosphate + NADPH + H(+)</text>
        <dbReference type="Rhea" id="RHEA:11096"/>
        <dbReference type="ChEBI" id="CHEBI:15378"/>
        <dbReference type="ChEBI" id="CHEBI:57597"/>
        <dbReference type="ChEBI" id="CHEBI:57642"/>
        <dbReference type="ChEBI" id="CHEBI:57783"/>
        <dbReference type="ChEBI" id="CHEBI:58349"/>
        <dbReference type="EC" id="1.1.1.94"/>
    </reaction>
    <physiologicalReaction direction="right-to-left" evidence="9">
        <dbReference type="Rhea" id="RHEA:11098"/>
    </physiologicalReaction>
</comment>
<dbReference type="GO" id="GO:0005829">
    <property type="term" value="C:cytosol"/>
    <property type="evidence" value="ECO:0007669"/>
    <property type="project" value="TreeGrafter"/>
</dbReference>
<dbReference type="GO" id="GO:0046167">
    <property type="term" value="P:glycerol-3-phosphate biosynthetic process"/>
    <property type="evidence" value="ECO:0007669"/>
    <property type="project" value="UniProtKB-UniRule"/>
</dbReference>
<comment type="function">
    <text evidence="13">Catalyzes the reduction of the glycolytic intermediate dihydroxyacetone phosphate (DHAP) to sn-glycerol 3-phosphate (G3P), the key precursor for phospholipid synthesis.</text>
</comment>
<organism evidence="20 21">
    <name type="scientific">Desulfofundulus kuznetsovii (strain DSM 6115 / VKM B-1805 / 17)</name>
    <name type="common">Desulfotomaculum kuznetsovii</name>
    <dbReference type="NCBI Taxonomy" id="760568"/>
    <lineage>
        <taxon>Bacteria</taxon>
        <taxon>Bacillati</taxon>
        <taxon>Bacillota</taxon>
        <taxon>Clostridia</taxon>
        <taxon>Eubacteriales</taxon>
        <taxon>Peptococcaceae</taxon>
        <taxon>Desulfofundulus</taxon>
    </lineage>
</organism>
<feature type="binding site" evidence="15">
    <location>
        <begin position="260"/>
        <end position="261"/>
    </location>
    <ligand>
        <name>substrate</name>
    </ligand>
</feature>
<gene>
    <name evidence="13" type="primary">gpsA</name>
    <name evidence="20" type="ordered locus">Desku_1836</name>
</gene>
<dbReference type="PROSITE" id="PS00957">
    <property type="entry name" value="NAD_G3PDH"/>
    <property type="match status" value="1"/>
</dbReference>
<comment type="catalytic activity">
    <reaction evidence="13">
        <text>sn-glycerol 3-phosphate + NAD(+) = dihydroxyacetone phosphate + NADH + H(+)</text>
        <dbReference type="Rhea" id="RHEA:11092"/>
        <dbReference type="ChEBI" id="CHEBI:15378"/>
        <dbReference type="ChEBI" id="CHEBI:57540"/>
        <dbReference type="ChEBI" id="CHEBI:57597"/>
        <dbReference type="ChEBI" id="CHEBI:57642"/>
        <dbReference type="ChEBI" id="CHEBI:57945"/>
        <dbReference type="EC" id="1.1.1.94"/>
    </reaction>
</comment>
<dbReference type="SUPFAM" id="SSF48179">
    <property type="entry name" value="6-phosphogluconate dehydrogenase C-terminal domain-like"/>
    <property type="match status" value="1"/>
</dbReference>
<name>A0AAU8PW55_DESK7</name>
<evidence type="ECO:0000256" key="1">
    <source>
        <dbReference type="ARBA" id="ARBA00011009"/>
    </source>
</evidence>
<evidence type="ECO:0000256" key="5">
    <source>
        <dbReference type="ARBA" id="ARBA00023027"/>
    </source>
</evidence>
<evidence type="ECO:0000256" key="12">
    <source>
        <dbReference type="ARBA" id="ARBA00080511"/>
    </source>
</evidence>
<evidence type="ECO:0000256" key="13">
    <source>
        <dbReference type="HAMAP-Rule" id="MF_00394"/>
    </source>
</evidence>
<evidence type="ECO:0000256" key="11">
    <source>
        <dbReference type="ARBA" id="ARBA00069372"/>
    </source>
</evidence>
<keyword evidence="2 13" id="KW-0444">Lipid biosynthesis</keyword>
<evidence type="ECO:0000256" key="7">
    <source>
        <dbReference type="ARBA" id="ARBA00023209"/>
    </source>
</evidence>
<evidence type="ECO:0000256" key="4">
    <source>
        <dbReference type="ARBA" id="ARBA00023002"/>
    </source>
</evidence>
<keyword evidence="21" id="KW-1185">Reference proteome</keyword>
<keyword evidence="7 13" id="KW-0594">Phospholipid biosynthesis</keyword>
<dbReference type="GO" id="GO:0005975">
    <property type="term" value="P:carbohydrate metabolic process"/>
    <property type="evidence" value="ECO:0007669"/>
    <property type="project" value="InterPro"/>
</dbReference>
<keyword evidence="5 13" id="KW-0520">NAD</keyword>
<dbReference type="PANTHER" id="PTHR11728:SF1">
    <property type="entry name" value="GLYCEROL-3-PHOSPHATE DEHYDROGENASE [NAD(+)] 2, CHLOROPLASTIC"/>
    <property type="match status" value="1"/>
</dbReference>
<dbReference type="Pfam" id="PF01210">
    <property type="entry name" value="NAD_Gly3P_dh_N"/>
    <property type="match status" value="1"/>
</dbReference>
<dbReference type="GO" id="GO:0008654">
    <property type="term" value="P:phospholipid biosynthetic process"/>
    <property type="evidence" value="ECO:0007669"/>
    <property type="project" value="UniProtKB-KW"/>
</dbReference>
<dbReference type="FunFam" id="3.40.50.720:FF:000019">
    <property type="entry name" value="Glycerol-3-phosphate dehydrogenase [NAD(P)+]"/>
    <property type="match status" value="1"/>
</dbReference>
<dbReference type="NCBIfam" id="NF000940">
    <property type="entry name" value="PRK00094.1-2"/>
    <property type="match status" value="1"/>
</dbReference>
<feature type="binding site" evidence="16">
    <location>
        <position position="260"/>
    </location>
    <ligand>
        <name>NAD(+)</name>
        <dbReference type="ChEBI" id="CHEBI:57540"/>
    </ligand>
</feature>
<dbReference type="Pfam" id="PF07479">
    <property type="entry name" value="NAD_Gly3P_dh_C"/>
    <property type="match status" value="1"/>
</dbReference>
<evidence type="ECO:0000256" key="9">
    <source>
        <dbReference type="ARBA" id="ARBA00052716"/>
    </source>
</evidence>
<feature type="binding site" evidence="13">
    <location>
        <position position="260"/>
    </location>
    <ligand>
        <name>NADPH</name>
        <dbReference type="ChEBI" id="CHEBI:57783"/>
    </ligand>
</feature>
<evidence type="ECO:0000256" key="8">
    <source>
        <dbReference type="ARBA" id="ARBA00023264"/>
    </source>
</evidence>
<feature type="binding site" evidence="13">
    <location>
        <position position="284"/>
    </location>
    <ligand>
        <name>NADPH</name>
        <dbReference type="ChEBI" id="CHEBI:57783"/>
    </ligand>
</feature>
<sequence length="353" mass="37686">MGVVKQKVAILGAGSWATALAVLLAGKGTPVEIWSRRADLAARINAEGQNSRYLPGVPIPPNVRVTTDLSGAVKNSRAVIFCVPSHAFREVLRASLPHLPARALLINAAKGIEEDSLLTLSRVFAAEAGEEQTCRYVVLSGPSHAEEVGRGIPTAVVVAGRDMAAAEAAQDLFMTGNFRVYTNPDVTGVELGGALKNIIALGTGIADGLGFGDNTKAALMTRGLAEITRLGLAMGANPLTFAGLAGVGDLIVTCTSMHSRNRRAGIEIGRGKSLSEAVASVQMVVEGVRTTRAAYRLAIRYRVEMPITEQMYRVLFEKVSPREAVVNLMSRGRRREMEEVALAAALWREKTWK</sequence>
<dbReference type="NCBIfam" id="NF000942">
    <property type="entry name" value="PRK00094.1-4"/>
    <property type="match status" value="1"/>
</dbReference>
<dbReference type="Proteomes" id="UP000009229">
    <property type="component" value="Chromosome"/>
</dbReference>
<dbReference type="GO" id="GO:0047952">
    <property type="term" value="F:glycerol-3-phosphate dehydrogenase [NAD(P)+] activity"/>
    <property type="evidence" value="ECO:0007669"/>
    <property type="project" value="UniProtKB-UniRule"/>
</dbReference>
<feature type="binding site" evidence="13">
    <location>
        <position position="53"/>
    </location>
    <ligand>
        <name>NADPH</name>
        <dbReference type="ChEBI" id="CHEBI:57783"/>
    </ligand>
</feature>
<dbReference type="PANTHER" id="PTHR11728">
    <property type="entry name" value="GLYCEROL-3-PHOSPHATE DEHYDROGENASE"/>
    <property type="match status" value="1"/>
</dbReference>
<keyword evidence="4 13" id="KW-0560">Oxidoreductase</keyword>
<feature type="binding site" evidence="13">
    <location>
        <position position="286"/>
    </location>
    <ligand>
        <name>NADPH</name>
        <dbReference type="ChEBI" id="CHEBI:57783"/>
    </ligand>
</feature>
<keyword evidence="6 13" id="KW-0443">Lipid metabolism</keyword>
<evidence type="ECO:0000259" key="19">
    <source>
        <dbReference type="Pfam" id="PF07479"/>
    </source>
</evidence>
<dbReference type="InterPro" id="IPR036291">
    <property type="entry name" value="NAD(P)-bd_dom_sf"/>
</dbReference>
<comment type="similarity">
    <text evidence="1 13 17">Belongs to the NAD-dependent glycerol-3-phosphate dehydrogenase family.</text>
</comment>
<evidence type="ECO:0000256" key="17">
    <source>
        <dbReference type="RuleBase" id="RU000437"/>
    </source>
</evidence>
<evidence type="ECO:0000256" key="3">
    <source>
        <dbReference type="ARBA" id="ARBA00022857"/>
    </source>
</evidence>
<dbReference type="HAMAP" id="MF_00394">
    <property type="entry name" value="NAD_Glyc3P_dehydrog"/>
    <property type="match status" value="1"/>
</dbReference>
<feature type="binding site" evidence="13">
    <location>
        <position position="145"/>
    </location>
    <ligand>
        <name>NADPH</name>
        <dbReference type="ChEBI" id="CHEBI:57783"/>
    </ligand>
</feature>
<evidence type="ECO:0000256" key="16">
    <source>
        <dbReference type="PIRSR" id="PIRSR000114-3"/>
    </source>
</evidence>
<feature type="binding site" evidence="13">
    <location>
        <position position="110"/>
    </location>
    <ligand>
        <name>NADPH</name>
        <dbReference type="ChEBI" id="CHEBI:57783"/>
    </ligand>
</feature>
<dbReference type="Gene3D" id="1.10.1040.10">
    <property type="entry name" value="N-(1-d-carboxylethyl)-l-norvaline Dehydrogenase, domain 2"/>
    <property type="match status" value="1"/>
</dbReference>
<dbReference type="AlphaFoldDB" id="A0AAU8PW55"/>
<dbReference type="InterPro" id="IPR006168">
    <property type="entry name" value="G3P_DH_NAD-dep"/>
</dbReference>
<accession>A0AAU8PW55</accession>
<feature type="binding site" evidence="13">
    <location>
        <position position="261"/>
    </location>
    <ligand>
        <name>sn-glycerol 3-phosphate</name>
        <dbReference type="ChEBI" id="CHEBI:57597"/>
    </ligand>
</feature>
<keyword evidence="13" id="KW-0547">Nucleotide-binding</keyword>
<dbReference type="InterPro" id="IPR006109">
    <property type="entry name" value="G3P_DH_NAD-dep_C"/>
</dbReference>
<evidence type="ECO:0000259" key="18">
    <source>
        <dbReference type="Pfam" id="PF01210"/>
    </source>
</evidence>
<evidence type="ECO:0000256" key="14">
    <source>
        <dbReference type="PIRSR" id="PIRSR000114-1"/>
    </source>
</evidence>
<reference evidence="21" key="1">
    <citation type="submission" date="2011-05" db="EMBL/GenBank/DDBJ databases">
        <title>Complete sequence of Desulfotomaculum kuznetsovii DSM 6115.</title>
        <authorList>
            <person name="Lucas S."/>
            <person name="Han J."/>
            <person name="Lapidus A."/>
            <person name="Cheng J.-F."/>
            <person name="Goodwin L."/>
            <person name="Pitluck S."/>
            <person name="Peters L."/>
            <person name="Mikhailova N."/>
            <person name="Lu M."/>
            <person name="Saunders E."/>
            <person name="Han C."/>
            <person name="Tapia R."/>
            <person name="Land M."/>
            <person name="Hauser L."/>
            <person name="Kyrpides N."/>
            <person name="Ivanova N."/>
            <person name="Pagani I."/>
            <person name="Nazina T."/>
            <person name="Ivanova A."/>
            <person name="Parshina S."/>
            <person name="Kuever J."/>
            <person name="Muyzer G."/>
            <person name="Plugge C."/>
            <person name="Stams A."/>
            <person name="Woyke T."/>
        </authorList>
    </citation>
    <scope>NUCLEOTIDE SEQUENCE [LARGE SCALE GENOMIC DNA]</scope>
    <source>
        <strain evidence="21">DSM 6115 / VKM B-1805 / 17</strain>
    </source>
</reference>
<dbReference type="PIRSF" id="PIRSF000114">
    <property type="entry name" value="Glycerol-3-P_dh"/>
    <property type="match status" value="1"/>
</dbReference>
<dbReference type="SUPFAM" id="SSF51735">
    <property type="entry name" value="NAD(P)-binding Rossmann-fold domains"/>
    <property type="match status" value="1"/>
</dbReference>
<dbReference type="GO" id="GO:0051287">
    <property type="term" value="F:NAD binding"/>
    <property type="evidence" value="ECO:0007669"/>
    <property type="project" value="InterPro"/>
</dbReference>
<evidence type="ECO:0000256" key="2">
    <source>
        <dbReference type="ARBA" id="ARBA00022516"/>
    </source>
</evidence>
<comment type="pathway">
    <text evidence="13">Membrane lipid metabolism; glycerophospholipid metabolism.</text>
</comment>
<dbReference type="GO" id="GO:0046168">
    <property type="term" value="P:glycerol-3-phosphate catabolic process"/>
    <property type="evidence" value="ECO:0007669"/>
    <property type="project" value="InterPro"/>
</dbReference>
<keyword evidence="3 13" id="KW-0521">NADP</keyword>
<feature type="binding site" evidence="13">
    <location>
        <position position="259"/>
    </location>
    <ligand>
        <name>sn-glycerol 3-phosphate</name>
        <dbReference type="ChEBI" id="CHEBI:57597"/>
    </ligand>
</feature>